<accession>A0A2W2CWP0</accession>
<evidence type="ECO:0008006" key="3">
    <source>
        <dbReference type="Google" id="ProtNLM"/>
    </source>
</evidence>
<protein>
    <recommendedName>
        <fullName evidence="3">Holin</fullName>
    </recommendedName>
</protein>
<dbReference type="EMBL" id="POUB01000010">
    <property type="protein sequence ID" value="PZG02341.1"/>
    <property type="molecule type" value="Genomic_DNA"/>
</dbReference>
<dbReference type="Proteomes" id="UP000248749">
    <property type="component" value="Unassembled WGS sequence"/>
</dbReference>
<keyword evidence="2" id="KW-1185">Reference proteome</keyword>
<sequence>MKRGLAVTVAIAAGLAADGLGLESGLSTVTLAVIGGLAVNVATNQTRYEHTGTVSDPAVYKYLHRVQQAIVSPAV</sequence>
<reference evidence="1 2" key="1">
    <citation type="submission" date="2018-01" db="EMBL/GenBank/DDBJ databases">
        <title>Draft genome sequence of Salinispora sp. 13K206.</title>
        <authorList>
            <person name="Sahin N."/>
            <person name="Saygin H."/>
            <person name="Ay H."/>
        </authorList>
    </citation>
    <scope>NUCLEOTIDE SEQUENCE [LARGE SCALE GENOMIC DNA]</scope>
    <source>
        <strain evidence="1 2">13K206</strain>
    </source>
</reference>
<dbReference type="AlphaFoldDB" id="A0A2W2CWP0"/>
<proteinExistence type="predicted"/>
<name>A0A2W2CWP0_9ACTN</name>
<gene>
    <name evidence="1" type="ORF">C1I99_03105</name>
</gene>
<evidence type="ECO:0000313" key="2">
    <source>
        <dbReference type="Proteomes" id="UP000248749"/>
    </source>
</evidence>
<evidence type="ECO:0000313" key="1">
    <source>
        <dbReference type="EMBL" id="PZG02341.1"/>
    </source>
</evidence>
<comment type="caution">
    <text evidence="1">The sequence shown here is derived from an EMBL/GenBank/DDBJ whole genome shotgun (WGS) entry which is preliminary data.</text>
</comment>
<organism evidence="1 2">
    <name type="scientific">Micromonospora deserti</name>
    <dbReference type="NCBI Taxonomy" id="2070366"/>
    <lineage>
        <taxon>Bacteria</taxon>
        <taxon>Bacillati</taxon>
        <taxon>Actinomycetota</taxon>
        <taxon>Actinomycetes</taxon>
        <taxon>Micromonosporales</taxon>
        <taxon>Micromonosporaceae</taxon>
        <taxon>Micromonospora</taxon>
    </lineage>
</organism>